<dbReference type="PROSITE" id="PS50262">
    <property type="entry name" value="G_PROTEIN_RECEP_F1_2"/>
    <property type="match status" value="1"/>
</dbReference>
<dbReference type="OrthoDB" id="5967390at2759"/>
<comment type="caution">
    <text evidence="11">The sequence shown here is derived from an EMBL/GenBank/DDBJ whole genome shotgun (WGS) entry which is preliminary data.</text>
</comment>
<feature type="transmembrane region" description="Helical" evidence="9">
    <location>
        <begin position="350"/>
        <end position="374"/>
    </location>
</feature>
<evidence type="ECO:0000256" key="1">
    <source>
        <dbReference type="ARBA" id="ARBA00004651"/>
    </source>
</evidence>
<dbReference type="InterPro" id="IPR000276">
    <property type="entry name" value="GPCR_Rhodpsn"/>
</dbReference>
<dbReference type="AlphaFoldDB" id="A0A3L8SVU4"/>
<evidence type="ECO:0000256" key="5">
    <source>
        <dbReference type="ARBA" id="ARBA00023040"/>
    </source>
</evidence>
<sequence>MAASLQLQGETLKEQRHNQAEPATHRPALPYWPSLPNALLCYCEHSIFDEFMCNFICFSFHFKLFSSILFLTCFSAFCYMVMVDTMKFFHIQRKKWTSVACTTIWQMSLEAVSPVNFLIFSKGTQKIRSSCLNLTSSENLSTIGTFMVPATVQNDALDLQLAGIENTFSVVYTITIAGQSPPLLTISPGAHTRTERAITCHNRAIKPTQGFKIVVKNQSAVQESQTEDKSNILETSANMASECTSNFTAQPSPSDQLTSCNDEEDFLEVNFYLIALYGLIFLVCFPGNIAAIFVYCVKMRPWRSSTIIMLNLAITDLLYVVTLPFFIHYYANGNDWIFGDFMCKVIQFCFYFNMYSGIIFLSCFSIFRFLVVVHPMKSLFLRKRRWAVVTCTVVWIISLVALSPLAILIVPSQRQNKTICPDLVAAEDSITSRWYNWGLTVVAFFLPLLTVTLCYVLIICILATGLHTQAGYKQKARRLTVLLLLVFYSFWLKCLQAEAQQEACHCRQGQPQDMEGDSPQSRILHTQPSSCAEISSGITSGQHFLLTPMMIHEGQVLSPLGGLYPPQWQEKGKSRLFLSSLVSTRSLEVLGKSMRLNRFERTSAKIGCPHWSININVPAGLPTFATYTMDTRLLPLPVLLMLLLLGVLEALQEQVLGIFIQLHIQEVQLLYPLPHILADVHIRGPRNVELGERGNEF</sequence>
<dbReference type="Proteomes" id="UP000276834">
    <property type="component" value="Unassembled WGS sequence"/>
</dbReference>
<keyword evidence="7" id="KW-0675">Receptor</keyword>
<dbReference type="GO" id="GO:0005886">
    <property type="term" value="C:plasma membrane"/>
    <property type="evidence" value="ECO:0007669"/>
    <property type="project" value="UniProtKB-SubCell"/>
</dbReference>
<evidence type="ECO:0000256" key="2">
    <source>
        <dbReference type="ARBA" id="ARBA00022475"/>
    </source>
</evidence>
<evidence type="ECO:0000256" key="9">
    <source>
        <dbReference type="SAM" id="Phobius"/>
    </source>
</evidence>
<dbReference type="PANTHER" id="PTHR24231:SF15">
    <property type="entry name" value="2-OXOGLUTARATE RECEPTOR 1"/>
    <property type="match status" value="1"/>
</dbReference>
<feature type="transmembrane region" description="Helical" evidence="9">
    <location>
        <begin position="386"/>
        <end position="409"/>
    </location>
</feature>
<keyword evidence="3 9" id="KW-0812">Transmembrane</keyword>
<keyword evidence="8" id="KW-0807">Transducer</keyword>
<dbReference type="EMBL" id="QUSF01000007">
    <property type="protein sequence ID" value="RLW07900.1"/>
    <property type="molecule type" value="Genomic_DNA"/>
</dbReference>
<keyword evidence="12" id="KW-1185">Reference proteome</keyword>
<evidence type="ECO:0000313" key="11">
    <source>
        <dbReference type="EMBL" id="RLW07900.1"/>
    </source>
</evidence>
<dbReference type="PRINTS" id="PR01157">
    <property type="entry name" value="P2YPURNOCPTR"/>
</dbReference>
<evidence type="ECO:0000256" key="7">
    <source>
        <dbReference type="ARBA" id="ARBA00023170"/>
    </source>
</evidence>
<evidence type="ECO:0000256" key="8">
    <source>
        <dbReference type="ARBA" id="ARBA00023224"/>
    </source>
</evidence>
<proteinExistence type="predicted"/>
<dbReference type="Gene3D" id="1.20.1070.10">
    <property type="entry name" value="Rhodopsin 7-helix transmembrane proteins"/>
    <property type="match status" value="2"/>
</dbReference>
<gene>
    <name evidence="11" type="ORF">DV515_00003882</name>
</gene>
<keyword evidence="4 9" id="KW-1133">Transmembrane helix</keyword>
<evidence type="ECO:0000256" key="3">
    <source>
        <dbReference type="ARBA" id="ARBA00022692"/>
    </source>
</evidence>
<feature type="transmembrane region" description="Helical" evidence="9">
    <location>
        <begin position="437"/>
        <end position="464"/>
    </location>
</feature>
<keyword evidence="6 9" id="KW-0472">Membrane</keyword>
<keyword evidence="5" id="KW-0297">G-protein coupled receptor</keyword>
<evidence type="ECO:0000313" key="12">
    <source>
        <dbReference type="Proteomes" id="UP000276834"/>
    </source>
</evidence>
<evidence type="ECO:0000256" key="4">
    <source>
        <dbReference type="ARBA" id="ARBA00022989"/>
    </source>
</evidence>
<accession>A0A3L8SVU4</accession>
<evidence type="ECO:0000256" key="6">
    <source>
        <dbReference type="ARBA" id="ARBA00023136"/>
    </source>
</evidence>
<dbReference type="Pfam" id="PF00001">
    <property type="entry name" value="7tm_1"/>
    <property type="match status" value="1"/>
</dbReference>
<feature type="domain" description="G-protein coupled receptors family 1 profile" evidence="10">
    <location>
        <begin position="287"/>
        <end position="492"/>
    </location>
</feature>
<evidence type="ECO:0000259" key="10">
    <source>
        <dbReference type="PROSITE" id="PS50262"/>
    </source>
</evidence>
<dbReference type="InterPro" id="IPR017452">
    <property type="entry name" value="GPCR_Rhodpsn_7TM"/>
</dbReference>
<dbReference type="SUPFAM" id="SSF81321">
    <property type="entry name" value="Family A G protein-coupled receptor-like"/>
    <property type="match status" value="2"/>
</dbReference>
<reference evidence="11 12" key="1">
    <citation type="journal article" date="2018" name="Proc. R. Soc. B">
        <title>A non-coding region near Follistatin controls head colour polymorphism in the Gouldian finch.</title>
        <authorList>
            <person name="Toomey M.B."/>
            <person name="Marques C.I."/>
            <person name="Andrade P."/>
            <person name="Araujo P.M."/>
            <person name="Sabatino S."/>
            <person name="Gazda M.A."/>
            <person name="Afonso S."/>
            <person name="Lopes R.J."/>
            <person name="Corbo J.C."/>
            <person name="Carneiro M."/>
        </authorList>
    </citation>
    <scope>NUCLEOTIDE SEQUENCE [LARGE SCALE GENOMIC DNA]</scope>
    <source>
        <strain evidence="11">Red01</strain>
        <tissue evidence="11">Muscle</tissue>
    </source>
</reference>
<organism evidence="11 12">
    <name type="scientific">Chloebia gouldiae</name>
    <name type="common">Gouldian finch</name>
    <name type="synonym">Erythrura gouldiae</name>
    <dbReference type="NCBI Taxonomy" id="44316"/>
    <lineage>
        <taxon>Eukaryota</taxon>
        <taxon>Metazoa</taxon>
        <taxon>Chordata</taxon>
        <taxon>Craniata</taxon>
        <taxon>Vertebrata</taxon>
        <taxon>Euteleostomi</taxon>
        <taxon>Archelosauria</taxon>
        <taxon>Archosauria</taxon>
        <taxon>Dinosauria</taxon>
        <taxon>Saurischia</taxon>
        <taxon>Theropoda</taxon>
        <taxon>Coelurosauria</taxon>
        <taxon>Aves</taxon>
        <taxon>Neognathae</taxon>
        <taxon>Neoaves</taxon>
        <taxon>Telluraves</taxon>
        <taxon>Australaves</taxon>
        <taxon>Passeriformes</taxon>
        <taxon>Passeroidea</taxon>
        <taxon>Passeridae</taxon>
        <taxon>Chloebia</taxon>
    </lineage>
</organism>
<feature type="transmembrane region" description="Helical" evidence="9">
    <location>
        <begin position="633"/>
        <end position="651"/>
    </location>
</feature>
<dbReference type="GO" id="GO:0004930">
    <property type="term" value="F:G protein-coupled receptor activity"/>
    <property type="evidence" value="ECO:0007669"/>
    <property type="project" value="UniProtKB-KW"/>
</dbReference>
<feature type="transmembrane region" description="Helical" evidence="9">
    <location>
        <begin position="271"/>
        <end position="296"/>
    </location>
</feature>
<protein>
    <recommendedName>
        <fullName evidence="10">G-protein coupled receptors family 1 profile domain-containing protein</fullName>
    </recommendedName>
</protein>
<feature type="transmembrane region" description="Helical" evidence="9">
    <location>
        <begin position="308"/>
        <end position="330"/>
    </location>
</feature>
<dbReference type="PANTHER" id="PTHR24231">
    <property type="entry name" value="PURINOCEPTOR-RELATED G-PROTEIN COUPLED RECEPTOR"/>
    <property type="match status" value="1"/>
</dbReference>
<dbReference type="PRINTS" id="PR00237">
    <property type="entry name" value="GPCRRHODOPSN"/>
</dbReference>
<feature type="transmembrane region" description="Helical" evidence="9">
    <location>
        <begin position="64"/>
        <end position="82"/>
    </location>
</feature>
<keyword evidence="2" id="KW-1003">Cell membrane</keyword>
<name>A0A3L8SVU4_CHLGU</name>
<comment type="subcellular location">
    <subcellularLocation>
        <location evidence="1">Cell membrane</location>
        <topology evidence="1">Multi-pass membrane protein</topology>
    </subcellularLocation>
</comment>